<proteinExistence type="predicted"/>
<reference evidence="2" key="3">
    <citation type="journal article" date="2022" name="BMC Genomics">
        <title>Comparative genome analysis of mycobacteria focusing on tRNA and non-coding RNA.</title>
        <authorList>
            <person name="Behra P.R.K."/>
            <person name="Pettersson B.M.F."/>
            <person name="Ramesh M."/>
            <person name="Das S."/>
            <person name="Dasgupta S."/>
            <person name="Kirsebom L.A."/>
        </authorList>
    </citation>
    <scope>NUCLEOTIDE SEQUENCE</scope>
    <source>
        <strain evidence="2">DSM 44203</strain>
    </source>
</reference>
<reference evidence="1 3" key="1">
    <citation type="journal article" date="2016" name="Genome Announc.">
        <title>Draft Genome Sequences of Five Rapidly Growing Mycobacterium Species, M. thermoresistibile, M. fortuitum subsp. acetamidolyticum, M. canariasense, M. brisbanense, and M. novocastrense.</title>
        <authorList>
            <person name="Katahira K."/>
            <person name="Ogura Y."/>
            <person name="Gotoh Y."/>
            <person name="Hayashi T."/>
        </authorList>
    </citation>
    <scope>NUCLEOTIDE SEQUENCE [LARGE SCALE GENOMIC DNA]</scope>
    <source>
        <strain evidence="1 3">JCM18114</strain>
    </source>
</reference>
<evidence type="ECO:0000313" key="4">
    <source>
        <dbReference type="Proteomes" id="UP001207528"/>
    </source>
</evidence>
<gene>
    <name evidence="2" type="ORF">H7I77_17370</name>
    <name evidence="1" type="ORF">RMCN_2389</name>
</gene>
<protein>
    <submittedName>
        <fullName evidence="2">Uncharacterized protein</fullName>
    </submittedName>
</protein>
<keyword evidence="3" id="KW-1185">Reference proteome</keyword>
<dbReference type="EMBL" id="JACKTI010000047">
    <property type="protein sequence ID" value="MCV7025095.1"/>
    <property type="molecule type" value="Genomic_DNA"/>
</dbReference>
<dbReference type="Proteomes" id="UP001207528">
    <property type="component" value="Unassembled WGS sequence"/>
</dbReference>
<name>A0AAW5SNA3_MYCNV</name>
<accession>A0AAW5SNA3</accession>
<dbReference type="EMBL" id="BCTA01000028">
    <property type="protein sequence ID" value="GAT09256.1"/>
    <property type="molecule type" value="Genomic_DNA"/>
</dbReference>
<organism evidence="2 4">
    <name type="scientific">Mycolicibacterium novocastrense</name>
    <name type="common">Mycobacterium novocastrense</name>
    <dbReference type="NCBI Taxonomy" id="59813"/>
    <lineage>
        <taxon>Bacteria</taxon>
        <taxon>Bacillati</taxon>
        <taxon>Actinomycetota</taxon>
        <taxon>Actinomycetes</taxon>
        <taxon>Mycobacteriales</taxon>
        <taxon>Mycobacteriaceae</taxon>
        <taxon>Mycolicibacterium</taxon>
    </lineage>
</organism>
<reference evidence="2" key="2">
    <citation type="submission" date="2020-07" db="EMBL/GenBank/DDBJ databases">
        <authorList>
            <person name="Pettersson B.M.F."/>
            <person name="Behra P.R.K."/>
            <person name="Ramesh M."/>
            <person name="Das S."/>
            <person name="Dasgupta S."/>
            <person name="Kirsebom L.A."/>
        </authorList>
    </citation>
    <scope>NUCLEOTIDE SEQUENCE</scope>
    <source>
        <strain evidence="2">DSM 44203</strain>
    </source>
</reference>
<dbReference type="AlphaFoldDB" id="A0AAW5SNA3"/>
<comment type="caution">
    <text evidence="2">The sequence shown here is derived from an EMBL/GenBank/DDBJ whole genome shotgun (WGS) entry which is preliminary data.</text>
</comment>
<evidence type="ECO:0000313" key="3">
    <source>
        <dbReference type="Proteomes" id="UP000069773"/>
    </source>
</evidence>
<evidence type="ECO:0000313" key="1">
    <source>
        <dbReference type="EMBL" id="GAT09256.1"/>
    </source>
</evidence>
<evidence type="ECO:0000313" key="2">
    <source>
        <dbReference type="EMBL" id="MCV7025095.1"/>
    </source>
</evidence>
<dbReference type="Pfam" id="PF23721">
    <property type="entry name" value="DUF7162"/>
    <property type="match status" value="1"/>
</dbReference>
<dbReference type="InterPro" id="IPR055586">
    <property type="entry name" value="DUF7162"/>
</dbReference>
<dbReference type="Proteomes" id="UP000069773">
    <property type="component" value="Unassembled WGS sequence"/>
</dbReference>
<dbReference type="RefSeq" id="WP_067389256.1">
    <property type="nucleotide sequence ID" value="NZ_BCTA01000028.1"/>
</dbReference>
<sequence length="91" mass="9605">MGEIVEVDVSQLRTVADRVMTAADRIAEMRWPELNPDELAGAAVADVAATGAVAPGLAEVVANMRGWALAARISADAFERAELRTADRVGK</sequence>